<keyword evidence="1" id="KW-1133">Transmembrane helix</keyword>
<dbReference type="AlphaFoldDB" id="A0A6L5XVV8"/>
<evidence type="ECO:0000313" key="2">
    <source>
        <dbReference type="EMBL" id="MSS62647.1"/>
    </source>
</evidence>
<keyword evidence="1" id="KW-0812">Transmembrane</keyword>
<dbReference type="EMBL" id="VUMT01000002">
    <property type="protein sequence ID" value="MSS62647.1"/>
    <property type="molecule type" value="Genomic_DNA"/>
</dbReference>
<proteinExistence type="predicted"/>
<keyword evidence="3" id="KW-1185">Reference proteome</keyword>
<protein>
    <submittedName>
        <fullName evidence="2">Uncharacterized protein</fullName>
    </submittedName>
</protein>
<accession>A0A6L5XVV8</accession>
<dbReference type="RefSeq" id="WP_154516452.1">
    <property type="nucleotide sequence ID" value="NZ_VUMT01000002.1"/>
</dbReference>
<keyword evidence="1" id="KW-0472">Membrane</keyword>
<gene>
    <name evidence="2" type="ORF">FYJ58_01900</name>
</gene>
<name>A0A6L5XVV8_9FIRM</name>
<comment type="caution">
    <text evidence="2">The sequence shown here is derived from an EMBL/GenBank/DDBJ whole genome shotgun (WGS) entry which is preliminary data.</text>
</comment>
<feature type="transmembrane region" description="Helical" evidence="1">
    <location>
        <begin position="83"/>
        <end position="103"/>
    </location>
</feature>
<dbReference type="Proteomes" id="UP000482209">
    <property type="component" value="Unassembled WGS sequence"/>
</dbReference>
<reference evidence="2 3" key="1">
    <citation type="submission" date="2019-08" db="EMBL/GenBank/DDBJ databases">
        <title>In-depth cultivation of the pig gut microbiome towards novel bacterial diversity and tailored functional studies.</title>
        <authorList>
            <person name="Wylensek D."/>
            <person name="Hitch T.C.A."/>
            <person name="Clavel T."/>
        </authorList>
    </citation>
    <scope>NUCLEOTIDE SEQUENCE [LARGE SCALE GENOMIC DNA]</scope>
    <source>
        <strain evidence="2 3">WCA-693-APC-MOT-I</strain>
    </source>
</reference>
<feature type="transmembrane region" description="Helical" evidence="1">
    <location>
        <begin position="40"/>
        <end position="63"/>
    </location>
</feature>
<evidence type="ECO:0000313" key="3">
    <source>
        <dbReference type="Proteomes" id="UP000482209"/>
    </source>
</evidence>
<evidence type="ECO:0000256" key="1">
    <source>
        <dbReference type="SAM" id="Phobius"/>
    </source>
</evidence>
<organism evidence="2 3">
    <name type="scientific">Velocimicrobium porci</name>
    <dbReference type="NCBI Taxonomy" id="2606634"/>
    <lineage>
        <taxon>Bacteria</taxon>
        <taxon>Bacillati</taxon>
        <taxon>Bacillota</taxon>
        <taxon>Clostridia</taxon>
        <taxon>Lachnospirales</taxon>
        <taxon>Lachnospiraceae</taxon>
        <taxon>Velocimicrobium</taxon>
    </lineage>
</organism>
<sequence length="133" mass="15752">MLNEKKIRIMSRLASYEKKENQENFKRFGYYKSDYIRYNLLKTIVSVTIGYILILGLLVFYNAEFLITNAATLNYKAVIGKALAVYLILLIIYIIGTIVMYSLKYDKAHKFVKKYFRMLGVLRKFYKDEAEQK</sequence>